<dbReference type="EMBL" id="NJES01000023">
    <property type="protein sequence ID" value="PHH80173.1"/>
    <property type="molecule type" value="Genomic_DNA"/>
</dbReference>
<protein>
    <submittedName>
        <fullName evidence="1">Uncharacterized protein</fullName>
    </submittedName>
</protein>
<proteinExistence type="predicted"/>
<keyword evidence="2" id="KW-1185">Reference proteome</keyword>
<evidence type="ECO:0000313" key="2">
    <source>
        <dbReference type="Proteomes" id="UP000226431"/>
    </source>
</evidence>
<dbReference type="Proteomes" id="UP000226431">
    <property type="component" value="Unassembled WGS sequence"/>
</dbReference>
<sequence>MKISTAIFIFSETAAAYISEVTEREEQLFPRATPALVFKRIGMAFKPAAKIGQAAPLTSQTLTVAKTKFPRHVIAAAEANLAGQSPEAFSVGTQHTAEGIITFFGTIAGSSFLIAKTAMAIRNGEFDNFGSRNSQAGRFFEKIKWFFNTHVDARADSSRPILTESMIRDLAAEMGDTEAKMTGSKTVEAVNEGLMARLKLNLGADAFSCWLLRSYENGTFDNFLEPTTMTVPEKIQAKAREGLVFLERIFIRRHHERYPNGTIIEMPRPILQGFHVP</sequence>
<evidence type="ECO:0000313" key="1">
    <source>
        <dbReference type="EMBL" id="PHH80173.1"/>
    </source>
</evidence>
<organism evidence="1 2">
    <name type="scientific">Ophiocordyceps camponoti-rufipedis</name>
    <dbReference type="NCBI Taxonomy" id="2004952"/>
    <lineage>
        <taxon>Eukaryota</taxon>
        <taxon>Fungi</taxon>
        <taxon>Dikarya</taxon>
        <taxon>Ascomycota</taxon>
        <taxon>Pezizomycotina</taxon>
        <taxon>Sordariomycetes</taxon>
        <taxon>Hypocreomycetidae</taxon>
        <taxon>Hypocreales</taxon>
        <taxon>Ophiocordycipitaceae</taxon>
        <taxon>Ophiocordyceps</taxon>
    </lineage>
</organism>
<dbReference type="AlphaFoldDB" id="A0A2C5ZJY8"/>
<comment type="caution">
    <text evidence="1">The sequence shown here is derived from an EMBL/GenBank/DDBJ whole genome shotgun (WGS) entry which is preliminary data.</text>
</comment>
<gene>
    <name evidence="1" type="ORF">CDD80_2544</name>
</gene>
<accession>A0A2C5ZJY8</accession>
<name>A0A2C5ZJY8_9HYPO</name>
<reference evidence="1 2" key="1">
    <citation type="submission" date="2017-06" db="EMBL/GenBank/DDBJ databases">
        <title>Ant-infecting Ophiocordyceps genomes reveal a high diversity of potential behavioral manipulation genes and a possible major role for enterotoxins.</title>
        <authorList>
            <person name="De Bekker C."/>
            <person name="Evans H.C."/>
            <person name="Brachmann A."/>
            <person name="Hughes D.P."/>
        </authorList>
    </citation>
    <scope>NUCLEOTIDE SEQUENCE [LARGE SCALE GENOMIC DNA]</scope>
    <source>
        <strain evidence="1 2">Map16</strain>
    </source>
</reference>